<keyword evidence="2" id="KW-1185">Reference proteome</keyword>
<dbReference type="RefSeq" id="WP_387340297.1">
    <property type="nucleotide sequence ID" value="NZ_JBIAXI010000001.1"/>
</dbReference>
<name>A0ABW6UZW9_MICFU</name>
<dbReference type="EMBL" id="JBIAXI010000001">
    <property type="protein sequence ID" value="MFF4771219.1"/>
    <property type="molecule type" value="Genomic_DNA"/>
</dbReference>
<evidence type="ECO:0000313" key="1">
    <source>
        <dbReference type="EMBL" id="MFF4771219.1"/>
    </source>
</evidence>
<organism evidence="1 2">
    <name type="scientific">Microtetraspora fusca</name>
    <dbReference type="NCBI Taxonomy" id="1997"/>
    <lineage>
        <taxon>Bacteria</taxon>
        <taxon>Bacillati</taxon>
        <taxon>Actinomycetota</taxon>
        <taxon>Actinomycetes</taxon>
        <taxon>Streptosporangiales</taxon>
        <taxon>Streptosporangiaceae</taxon>
        <taxon>Microtetraspora</taxon>
    </lineage>
</organism>
<proteinExistence type="predicted"/>
<sequence>MLLLRQHHDEALALLIAGLRRGAQAFGLGSALASAMLVSPNPDRDMHKGCI</sequence>
<dbReference type="Proteomes" id="UP001602119">
    <property type="component" value="Unassembled WGS sequence"/>
</dbReference>
<reference evidence="1 2" key="1">
    <citation type="submission" date="2024-10" db="EMBL/GenBank/DDBJ databases">
        <title>The Natural Products Discovery Center: Release of the First 8490 Sequenced Strains for Exploring Actinobacteria Biosynthetic Diversity.</title>
        <authorList>
            <person name="Kalkreuter E."/>
            <person name="Kautsar S.A."/>
            <person name="Yang D."/>
            <person name="Bader C.D."/>
            <person name="Teijaro C.N."/>
            <person name="Fluegel L."/>
            <person name="Davis C.M."/>
            <person name="Simpson J.R."/>
            <person name="Lauterbach L."/>
            <person name="Steele A.D."/>
            <person name="Gui C."/>
            <person name="Meng S."/>
            <person name="Li G."/>
            <person name="Viehrig K."/>
            <person name="Ye F."/>
            <person name="Su P."/>
            <person name="Kiefer A.F."/>
            <person name="Nichols A."/>
            <person name="Cepeda A.J."/>
            <person name="Yan W."/>
            <person name="Fan B."/>
            <person name="Jiang Y."/>
            <person name="Adhikari A."/>
            <person name="Zheng C.-J."/>
            <person name="Schuster L."/>
            <person name="Cowan T.M."/>
            <person name="Smanski M.J."/>
            <person name="Chevrette M.G."/>
            <person name="De Carvalho L.P.S."/>
            <person name="Shen B."/>
        </authorList>
    </citation>
    <scope>NUCLEOTIDE SEQUENCE [LARGE SCALE GENOMIC DNA]</scope>
    <source>
        <strain evidence="1 2">NPDC001281</strain>
    </source>
</reference>
<protein>
    <submittedName>
        <fullName evidence="1">Uncharacterized protein</fullName>
    </submittedName>
</protein>
<gene>
    <name evidence="1" type="ORF">ACFY05_00010</name>
</gene>
<accession>A0ABW6UZW9</accession>
<evidence type="ECO:0000313" key="2">
    <source>
        <dbReference type="Proteomes" id="UP001602119"/>
    </source>
</evidence>
<comment type="caution">
    <text evidence="1">The sequence shown here is derived from an EMBL/GenBank/DDBJ whole genome shotgun (WGS) entry which is preliminary data.</text>
</comment>